<dbReference type="AlphaFoldDB" id="A0A0A2ZK61"/>
<reference evidence="1 2" key="1">
    <citation type="submission" date="2014-07" db="EMBL/GenBank/DDBJ databases">
        <title>Chaperone-usher fimbriae in a diverse selection of Gallibacterium genomes.</title>
        <authorList>
            <person name="Kudirkiene E."/>
            <person name="Bager R.J."/>
            <person name="Johnson T.J."/>
            <person name="Bojesen A.M."/>
        </authorList>
    </citation>
    <scope>NUCLEOTIDE SEQUENCE [LARGE SCALE GENOMIC DNA]</scope>
    <source>
        <strain evidence="1 2">4895</strain>
    </source>
</reference>
<proteinExistence type="predicted"/>
<dbReference type="RefSeq" id="WP_017807553.1">
    <property type="nucleotide sequence ID" value="NZ_JPJQ01000096.1"/>
</dbReference>
<evidence type="ECO:0000313" key="2">
    <source>
        <dbReference type="Proteomes" id="UP000030554"/>
    </source>
</evidence>
<gene>
    <name evidence="1" type="ORF">IO48_13095</name>
</gene>
<comment type="caution">
    <text evidence="1">The sequence shown here is derived from an EMBL/GenBank/DDBJ whole genome shotgun (WGS) entry which is preliminary data.</text>
</comment>
<dbReference type="EMBL" id="JPJQ01000096">
    <property type="protein sequence ID" value="KGQ57426.1"/>
    <property type="molecule type" value="Genomic_DNA"/>
</dbReference>
<protein>
    <submittedName>
        <fullName evidence="1">Uncharacterized protein</fullName>
    </submittedName>
</protein>
<sequence>MNLQDHIYLIDEFLEGQSPEVKLYTYFKNQDKETQHSFVIALIGKVVSSHKLYHHELNK</sequence>
<dbReference type="Proteomes" id="UP000030554">
    <property type="component" value="Unassembled WGS sequence"/>
</dbReference>
<evidence type="ECO:0000313" key="1">
    <source>
        <dbReference type="EMBL" id="KGQ57426.1"/>
    </source>
</evidence>
<accession>A0A0A2ZK61</accession>
<name>A0A0A2ZK61_9PAST</name>
<organism evidence="1 2">
    <name type="scientific">Gallibacterium anatis 4895</name>
    <dbReference type="NCBI Taxonomy" id="1396510"/>
    <lineage>
        <taxon>Bacteria</taxon>
        <taxon>Pseudomonadati</taxon>
        <taxon>Pseudomonadota</taxon>
        <taxon>Gammaproteobacteria</taxon>
        <taxon>Pasteurellales</taxon>
        <taxon>Pasteurellaceae</taxon>
        <taxon>Gallibacterium</taxon>
    </lineage>
</organism>